<organism evidence="2 3">
    <name type="scientific">Parvibaculum lavamentivorans (strain DS-1 / DSM 13023 / NCIMB 13966)</name>
    <dbReference type="NCBI Taxonomy" id="402881"/>
    <lineage>
        <taxon>Bacteria</taxon>
        <taxon>Pseudomonadati</taxon>
        <taxon>Pseudomonadota</taxon>
        <taxon>Alphaproteobacteria</taxon>
        <taxon>Hyphomicrobiales</taxon>
        <taxon>Parvibaculaceae</taxon>
        <taxon>Parvibaculum</taxon>
    </lineage>
</organism>
<dbReference type="OrthoDB" id="9776669at2"/>
<evidence type="ECO:0000256" key="1">
    <source>
        <dbReference type="SAM" id="Phobius"/>
    </source>
</evidence>
<dbReference type="RefSeq" id="WP_011995154.1">
    <property type="nucleotide sequence ID" value="NC_009719.1"/>
</dbReference>
<dbReference type="PANTHER" id="PTHR42941">
    <property type="entry name" value="SLL1037 PROTEIN"/>
    <property type="match status" value="1"/>
</dbReference>
<dbReference type="EMBL" id="CP000774">
    <property type="protein sequence ID" value="ABS61863.1"/>
    <property type="molecule type" value="Genomic_DNA"/>
</dbReference>
<dbReference type="CDD" id="cd13520">
    <property type="entry name" value="PBP2_TAXI_TRAP"/>
    <property type="match status" value="1"/>
</dbReference>
<gene>
    <name evidence="2" type="ordered locus">Plav_0240</name>
</gene>
<keyword evidence="2" id="KW-0675">Receptor</keyword>
<dbReference type="KEGG" id="pla:Plav_0240"/>
<dbReference type="eggNOG" id="COG2358">
    <property type="taxonomic scope" value="Bacteria"/>
</dbReference>
<dbReference type="PANTHER" id="PTHR42941:SF1">
    <property type="entry name" value="SLL1037 PROTEIN"/>
    <property type="match status" value="1"/>
</dbReference>
<dbReference type="Gene3D" id="3.40.190.10">
    <property type="entry name" value="Periplasmic binding protein-like II"/>
    <property type="match status" value="2"/>
</dbReference>
<dbReference type="NCBIfam" id="TIGR02122">
    <property type="entry name" value="TRAP_TAXI"/>
    <property type="match status" value="1"/>
</dbReference>
<sequence>MELKKIPEAARRLLEDAKTVLSRVPTRMITAALGAIIVLAALLLFYLRPPTSMEEAPEAVTFFQIGTGSAGDEYFAVGERLAAAIGRPPGTPRCERGMPCGVAGLLAVARSSAGPVANVRAVSAGLFDSALVAAPILELAARGETPFKGEKPVTNLRAIAGVYREALYLVASRNANIGSVADLENMRVSVGPPGSGTREAALPVLAVHSLGRRTVQISEYDTETAIDLTLRGQLDAFFLVDALPSTEIASLADRGSINIVPVDGEEVRQLTRPGESFQPLLIPADLYRFVPETQTLGVSMVWIVNEEADPDLIHDITEALFSPNNRPLLSSPVLPGLLPGEEGERAKFATSSIPVPLHEGAKRYYREQGLTVEEEP</sequence>
<dbReference type="HOGENOM" id="CLU_033215_1_0_5"/>
<keyword evidence="1" id="KW-1133">Transmembrane helix</keyword>
<feature type="transmembrane region" description="Helical" evidence="1">
    <location>
        <begin position="28"/>
        <end position="47"/>
    </location>
</feature>
<name>A7HPN0_PARL1</name>
<keyword evidence="3" id="KW-1185">Reference proteome</keyword>
<reference evidence="2 3" key="1">
    <citation type="journal article" date="2011" name="Stand. Genomic Sci.">
        <title>Complete genome sequence of Parvibaculum lavamentivorans type strain (DS-1(T)).</title>
        <authorList>
            <person name="Schleheck D."/>
            <person name="Weiss M."/>
            <person name="Pitluck S."/>
            <person name="Bruce D."/>
            <person name="Land M.L."/>
            <person name="Han S."/>
            <person name="Saunders E."/>
            <person name="Tapia R."/>
            <person name="Detter C."/>
            <person name="Brettin T."/>
            <person name="Han J."/>
            <person name="Woyke T."/>
            <person name="Goodwin L."/>
            <person name="Pennacchio L."/>
            <person name="Nolan M."/>
            <person name="Cook A.M."/>
            <person name="Kjelleberg S."/>
            <person name="Thomas T."/>
        </authorList>
    </citation>
    <scope>NUCLEOTIDE SEQUENCE [LARGE SCALE GENOMIC DNA]</scope>
    <source>
        <strain evidence="3">DS-1 / DSM 13023 / NCIMB 13966</strain>
    </source>
</reference>
<dbReference type="AlphaFoldDB" id="A7HPN0"/>
<dbReference type="InterPro" id="IPR011852">
    <property type="entry name" value="TRAP_TAXI"/>
</dbReference>
<evidence type="ECO:0000313" key="2">
    <source>
        <dbReference type="EMBL" id="ABS61863.1"/>
    </source>
</evidence>
<keyword evidence="1" id="KW-0472">Membrane</keyword>
<dbReference type="Pfam" id="PF16868">
    <property type="entry name" value="NMT1_3"/>
    <property type="match status" value="1"/>
</dbReference>
<dbReference type="Proteomes" id="UP000006377">
    <property type="component" value="Chromosome"/>
</dbReference>
<accession>A7HPN0</accession>
<protein>
    <submittedName>
        <fullName evidence="2">TRAP transporter solute receptor, TAXI family</fullName>
    </submittedName>
</protein>
<proteinExistence type="predicted"/>
<keyword evidence="1" id="KW-0812">Transmembrane</keyword>
<evidence type="ECO:0000313" key="3">
    <source>
        <dbReference type="Proteomes" id="UP000006377"/>
    </source>
</evidence>
<dbReference type="SUPFAM" id="SSF53850">
    <property type="entry name" value="Periplasmic binding protein-like II"/>
    <property type="match status" value="1"/>
</dbReference>
<dbReference type="STRING" id="402881.Plav_0240"/>